<organism evidence="1 2">
    <name type="scientific">Coccomyxa viridis</name>
    <dbReference type="NCBI Taxonomy" id="1274662"/>
    <lineage>
        <taxon>Eukaryota</taxon>
        <taxon>Viridiplantae</taxon>
        <taxon>Chlorophyta</taxon>
        <taxon>core chlorophytes</taxon>
        <taxon>Trebouxiophyceae</taxon>
        <taxon>Trebouxiophyceae incertae sedis</taxon>
        <taxon>Coccomyxaceae</taxon>
        <taxon>Coccomyxa</taxon>
    </lineage>
</organism>
<protein>
    <submittedName>
        <fullName evidence="1">G6756 protein</fullName>
    </submittedName>
</protein>
<evidence type="ECO:0000313" key="1">
    <source>
        <dbReference type="EMBL" id="CAL5224124.1"/>
    </source>
</evidence>
<proteinExistence type="predicted"/>
<evidence type="ECO:0000313" key="2">
    <source>
        <dbReference type="Proteomes" id="UP001497392"/>
    </source>
</evidence>
<sequence length="207" mass="23457">MLIPRVGGVEVRSHIGILFIPRALEGLKFTGRGRRIFAAAASPLSAQSEGHRYRLLLERARECTFRHPEGQLHGRQGRRSVLEDGERMLHRCLDQRPDCVEARMLLIENVMAQGRGREAEVPHMVVDALRRTELRSCRRTSRHAQKALGMIRMGFAALTKVYRESGSARFTADVLRLVPDLEGSVYEMAHTKRVLTGNVYAPFRNES</sequence>
<dbReference type="Proteomes" id="UP001497392">
    <property type="component" value="Unassembled WGS sequence"/>
</dbReference>
<reference evidence="1 2" key="1">
    <citation type="submission" date="2024-06" db="EMBL/GenBank/DDBJ databases">
        <authorList>
            <person name="Kraege A."/>
            <person name="Thomma B."/>
        </authorList>
    </citation>
    <scope>NUCLEOTIDE SEQUENCE [LARGE SCALE GENOMIC DNA]</scope>
</reference>
<keyword evidence="2" id="KW-1185">Reference proteome</keyword>
<accession>A0ABP1FW45</accession>
<comment type="caution">
    <text evidence="1">The sequence shown here is derived from an EMBL/GenBank/DDBJ whole genome shotgun (WGS) entry which is preliminary data.</text>
</comment>
<dbReference type="EMBL" id="CAXHTA020000010">
    <property type="protein sequence ID" value="CAL5224124.1"/>
    <property type="molecule type" value="Genomic_DNA"/>
</dbReference>
<gene>
    <name evidence="1" type="primary">g6756</name>
    <name evidence="1" type="ORF">VP750_LOCUS5783</name>
</gene>
<name>A0ABP1FW45_9CHLO</name>